<dbReference type="AlphaFoldDB" id="A0A238H7M6"/>
<proteinExistence type="predicted"/>
<dbReference type="Proteomes" id="UP000198460">
    <property type="component" value="Unassembled WGS sequence"/>
</dbReference>
<protein>
    <submittedName>
        <fullName evidence="1">Uncharacterized protein</fullName>
    </submittedName>
</protein>
<name>A0A238H7M6_9BURK</name>
<dbReference type="EMBL" id="FXAN01000071">
    <property type="protein sequence ID" value="SMG01232.1"/>
    <property type="molecule type" value="Genomic_DNA"/>
</dbReference>
<accession>A0A238H7M6</accession>
<dbReference type="RefSeq" id="WP_089341164.1">
    <property type="nucleotide sequence ID" value="NZ_FXAN01000071.1"/>
</dbReference>
<evidence type="ECO:0000313" key="2">
    <source>
        <dbReference type="Proteomes" id="UP000198460"/>
    </source>
</evidence>
<evidence type="ECO:0000313" key="1">
    <source>
        <dbReference type="EMBL" id="SMG01232.1"/>
    </source>
</evidence>
<reference evidence="1 2" key="1">
    <citation type="submission" date="2017-04" db="EMBL/GenBank/DDBJ databases">
        <authorList>
            <person name="Afonso C.L."/>
            <person name="Miller P.J."/>
            <person name="Scott M.A."/>
            <person name="Spackman E."/>
            <person name="Goraichik I."/>
            <person name="Dimitrov K.M."/>
            <person name="Suarez D.L."/>
            <person name="Swayne D.E."/>
        </authorList>
    </citation>
    <scope>NUCLEOTIDE SEQUENCE [LARGE SCALE GENOMIC DNA]</scope>
    <source>
        <strain evidence="1">LMG 28154</strain>
    </source>
</reference>
<sequence>MNDQQHSHADALTDEQIIEAGYMHTVDDDEPLFVFGRPELIALVRELIPPPVEQHEAAPAESHECVYENGDGICRTCAELAKRAKHETAPADAVTANDRELLIGMIDAAMVEMKNIDPPLSRSDCKRLIYAAVLACNHAVLSGQPAPSAPLEGTGNGADERVAFQKFYYSPACKTIDECAPIRGANYCGEPEEEFAWQFWQAARAHRTEVAGAMPEGWKLVPEVITQPMMRASGIGSHSWGCALEVAPQPPSADAAAAPADERAAFGYAVPVELEHMEKGYRNSMVICRSKEGAYSVPIFRTSEAPRAAVPTAWQQALPQIPDLVKSMAWLTVCLRTELSRLDDTTHKALEEVEAQLCCVRAITNGAIDYEAMVARAAPSQPAAAAGQAIAGGIVGAWVTDDDRSITAAQKQRALADGGATASSVRPYSIPCYLDAPPAQVATRQGLTDEQREHVDYAIQVLRQVEAGDGTFVGQCADAISGLDTLLEGAKR</sequence>
<organism evidence="1 2">
    <name type="scientific">Burkholderia singularis</name>
    <dbReference type="NCBI Taxonomy" id="1503053"/>
    <lineage>
        <taxon>Bacteria</taxon>
        <taxon>Pseudomonadati</taxon>
        <taxon>Pseudomonadota</taxon>
        <taxon>Betaproteobacteria</taxon>
        <taxon>Burkholderiales</taxon>
        <taxon>Burkholderiaceae</taxon>
        <taxon>Burkholderia</taxon>
        <taxon>pseudomallei group</taxon>
    </lineage>
</organism>
<gene>
    <name evidence="1" type="ORF">BSIN_4264</name>
</gene>